<evidence type="ECO:0000256" key="1">
    <source>
        <dbReference type="PROSITE-ProRule" id="PRU00047"/>
    </source>
</evidence>
<dbReference type="InterPro" id="IPR036875">
    <property type="entry name" value="Znf_CCHC_sf"/>
</dbReference>
<name>A0A177AAE0_9PEZI</name>
<dbReference type="PROSITE" id="PS50158">
    <property type="entry name" value="ZF_CCHC"/>
    <property type="match status" value="1"/>
</dbReference>
<protein>
    <recommendedName>
        <fullName evidence="3">CCHC-type domain-containing protein</fullName>
    </recommendedName>
</protein>
<evidence type="ECO:0000259" key="3">
    <source>
        <dbReference type="PROSITE" id="PS50158"/>
    </source>
</evidence>
<proteinExistence type="predicted"/>
<dbReference type="GO" id="GO:0003676">
    <property type="term" value="F:nucleic acid binding"/>
    <property type="evidence" value="ECO:0007669"/>
    <property type="project" value="InterPro"/>
</dbReference>
<dbReference type="RefSeq" id="XP_024323506.1">
    <property type="nucleotide sequence ID" value="XM_024470184.1"/>
</dbReference>
<dbReference type="VEuPathDB" id="FungiDB:GMDG_02955"/>
<dbReference type="Pfam" id="PF00098">
    <property type="entry name" value="zf-CCHC"/>
    <property type="match status" value="1"/>
</dbReference>
<gene>
    <name evidence="4" type="ORF">VC83_06589</name>
</gene>
<keyword evidence="1" id="KW-0862">Zinc</keyword>
<accession>A0A177AAE0</accession>
<evidence type="ECO:0000313" key="4">
    <source>
        <dbReference type="EMBL" id="OAF58221.1"/>
    </source>
</evidence>
<dbReference type="GO" id="GO:0008270">
    <property type="term" value="F:zinc ion binding"/>
    <property type="evidence" value="ECO:0007669"/>
    <property type="project" value="UniProtKB-KW"/>
</dbReference>
<dbReference type="GeneID" id="36289647"/>
<reference evidence="4" key="1">
    <citation type="submission" date="2016-03" db="EMBL/GenBank/DDBJ databases">
        <title>Updated assembly of Pseudogymnoascus destructans, the fungus causing white-nose syndrome of bats.</title>
        <authorList>
            <person name="Palmer J.M."/>
            <person name="Drees K.P."/>
            <person name="Foster J.T."/>
            <person name="Lindner D.L."/>
        </authorList>
    </citation>
    <scope>NUCLEOTIDE SEQUENCE [LARGE SCALE GENOMIC DNA]</scope>
    <source>
        <strain evidence="4">20631-21</strain>
    </source>
</reference>
<feature type="region of interest" description="Disordered" evidence="2">
    <location>
        <begin position="48"/>
        <end position="101"/>
    </location>
</feature>
<dbReference type="Proteomes" id="UP000077154">
    <property type="component" value="Unassembled WGS sequence"/>
</dbReference>
<evidence type="ECO:0000256" key="2">
    <source>
        <dbReference type="SAM" id="MobiDB-lite"/>
    </source>
</evidence>
<dbReference type="SMART" id="SM00343">
    <property type="entry name" value="ZnF_C2HC"/>
    <property type="match status" value="1"/>
</dbReference>
<feature type="domain" description="CCHC-type" evidence="3">
    <location>
        <begin position="108"/>
        <end position="121"/>
    </location>
</feature>
<dbReference type="SUPFAM" id="SSF57756">
    <property type="entry name" value="Retrovirus zinc finger-like domains"/>
    <property type="match status" value="1"/>
</dbReference>
<sequence>MPAYSEEHRVQHLLMKLRPDVRTKVLTYPEIPRTRVALIALTARFEQADTSRVWEGSAREGRQQSQPDRPRKRPSSSSNENWGATRSFQKHPRLPDAEEQRQKENNLCFTCGKEGHRAAQCFTQQTENSSRPKC</sequence>
<dbReference type="EMBL" id="KV441397">
    <property type="protein sequence ID" value="OAF58221.1"/>
    <property type="molecule type" value="Genomic_DNA"/>
</dbReference>
<dbReference type="AlphaFoldDB" id="A0A177AAE0"/>
<dbReference type="OrthoDB" id="3944784at2759"/>
<dbReference type="InterPro" id="IPR001878">
    <property type="entry name" value="Znf_CCHC"/>
</dbReference>
<keyword evidence="1" id="KW-0863">Zinc-finger</keyword>
<organism evidence="4">
    <name type="scientific">Pseudogymnoascus destructans</name>
    <dbReference type="NCBI Taxonomy" id="655981"/>
    <lineage>
        <taxon>Eukaryota</taxon>
        <taxon>Fungi</taxon>
        <taxon>Dikarya</taxon>
        <taxon>Ascomycota</taxon>
        <taxon>Pezizomycotina</taxon>
        <taxon>Leotiomycetes</taxon>
        <taxon>Thelebolales</taxon>
        <taxon>Thelebolaceae</taxon>
        <taxon>Pseudogymnoascus</taxon>
    </lineage>
</organism>
<keyword evidence="1" id="KW-0479">Metal-binding</keyword>